<proteinExistence type="predicted"/>
<dbReference type="AlphaFoldDB" id="A0A016VWM1"/>
<dbReference type="PANTHER" id="PTHR11440">
    <property type="entry name" value="LECITHIN-CHOLESTEROL ACYLTRANSFERASE-RELATED"/>
    <property type="match status" value="1"/>
</dbReference>
<sequence>MMHPGPREFSQQISKVGKASATLSYTVDFLISSHPKNSSSRNFLLSKTIPDNSFLFFRLVFNSTTGLSSNMPGVDIRVPGFGGTSSIEWLDKSKASPGSYFSALVGMMTTWGYQSGKSVQGAPYDWRRSPSQRRFSF</sequence>
<dbReference type="EMBL" id="JARK01001339">
    <property type="protein sequence ID" value="EYC31721.1"/>
    <property type="molecule type" value="Genomic_DNA"/>
</dbReference>
<keyword evidence="3" id="KW-1185">Reference proteome</keyword>
<dbReference type="Proteomes" id="UP000024635">
    <property type="component" value="Unassembled WGS sequence"/>
</dbReference>
<dbReference type="InterPro" id="IPR003386">
    <property type="entry name" value="LACT/PDAT_acylTrfase"/>
</dbReference>
<dbReference type="Gene3D" id="3.40.50.1820">
    <property type="entry name" value="alpha/beta hydrolase"/>
    <property type="match status" value="1"/>
</dbReference>
<evidence type="ECO:0000313" key="2">
    <source>
        <dbReference type="EMBL" id="EYC31721.1"/>
    </source>
</evidence>
<dbReference type="Pfam" id="PF02450">
    <property type="entry name" value="LCAT"/>
    <property type="match status" value="1"/>
</dbReference>
<comment type="caution">
    <text evidence="2">The sequence shown here is derived from an EMBL/GenBank/DDBJ whole genome shotgun (WGS) entry which is preliminary data.</text>
</comment>
<dbReference type="GO" id="GO:0006629">
    <property type="term" value="P:lipid metabolic process"/>
    <property type="evidence" value="ECO:0007669"/>
    <property type="project" value="InterPro"/>
</dbReference>
<gene>
    <name evidence="2" type="primary">Acey_s0003.g1199</name>
    <name evidence="2" type="synonym">Acey-M05B5.4</name>
    <name evidence="2" type="ORF">Y032_0003g1199</name>
</gene>
<evidence type="ECO:0000256" key="1">
    <source>
        <dbReference type="SAM" id="MobiDB-lite"/>
    </source>
</evidence>
<reference evidence="3" key="1">
    <citation type="journal article" date="2015" name="Nat. Genet.">
        <title>The genome and transcriptome of the zoonotic hookworm Ancylostoma ceylanicum identify infection-specific gene families.</title>
        <authorList>
            <person name="Schwarz E.M."/>
            <person name="Hu Y."/>
            <person name="Antoshechkin I."/>
            <person name="Miller M.M."/>
            <person name="Sternberg P.W."/>
            <person name="Aroian R.V."/>
        </authorList>
    </citation>
    <scope>NUCLEOTIDE SEQUENCE</scope>
    <source>
        <strain evidence="3">HY135</strain>
    </source>
</reference>
<dbReference type="GO" id="GO:0008374">
    <property type="term" value="F:O-acyltransferase activity"/>
    <property type="evidence" value="ECO:0007669"/>
    <property type="project" value="InterPro"/>
</dbReference>
<dbReference type="InterPro" id="IPR029058">
    <property type="entry name" value="AB_hydrolase_fold"/>
</dbReference>
<organism evidence="2 3">
    <name type="scientific">Ancylostoma ceylanicum</name>
    <dbReference type="NCBI Taxonomy" id="53326"/>
    <lineage>
        <taxon>Eukaryota</taxon>
        <taxon>Metazoa</taxon>
        <taxon>Ecdysozoa</taxon>
        <taxon>Nematoda</taxon>
        <taxon>Chromadorea</taxon>
        <taxon>Rhabditida</taxon>
        <taxon>Rhabditina</taxon>
        <taxon>Rhabditomorpha</taxon>
        <taxon>Strongyloidea</taxon>
        <taxon>Ancylostomatidae</taxon>
        <taxon>Ancylostomatinae</taxon>
        <taxon>Ancylostoma</taxon>
    </lineage>
</organism>
<feature type="region of interest" description="Disordered" evidence="1">
    <location>
        <begin position="117"/>
        <end position="137"/>
    </location>
</feature>
<protein>
    <submittedName>
        <fullName evidence="2">Uncharacterized protein</fullName>
    </submittedName>
</protein>
<name>A0A016VWM1_9BILA</name>
<evidence type="ECO:0000313" key="3">
    <source>
        <dbReference type="Proteomes" id="UP000024635"/>
    </source>
</evidence>
<accession>A0A016VWM1</accession>
<dbReference type="OrthoDB" id="190846at2759"/>